<dbReference type="InterPro" id="IPR036573">
    <property type="entry name" value="CBM_sf_5/12"/>
</dbReference>
<feature type="region of interest" description="Disordered" evidence="2">
    <location>
        <begin position="94"/>
        <end position="138"/>
    </location>
</feature>
<organism evidence="4 5">
    <name type="scientific">Corynebacterium phage Adelaide</name>
    <dbReference type="NCBI Taxonomy" id="2588499"/>
    <lineage>
        <taxon>Viruses</taxon>
        <taxon>Duplodnaviria</taxon>
        <taxon>Heunggongvirae</taxon>
        <taxon>Uroviricota</taxon>
        <taxon>Caudoviricetes</taxon>
        <taxon>Samwavirus</taxon>
        <taxon>Samwavirus adelaide</taxon>
    </lineage>
</organism>
<dbReference type="Proteomes" id="UP000320210">
    <property type="component" value="Genome"/>
</dbReference>
<evidence type="ECO:0000313" key="5">
    <source>
        <dbReference type="Proteomes" id="UP000320210"/>
    </source>
</evidence>
<keyword evidence="1" id="KW-0378">Hydrolase</keyword>
<protein>
    <recommendedName>
        <fullName evidence="3">Chitin-binding type-3 domain-containing protein</fullName>
    </recommendedName>
</protein>
<dbReference type="InterPro" id="IPR003610">
    <property type="entry name" value="CBM5/12"/>
</dbReference>
<dbReference type="GO" id="GO:0030246">
    <property type="term" value="F:carbohydrate binding"/>
    <property type="evidence" value="ECO:0007669"/>
    <property type="project" value="InterPro"/>
</dbReference>
<proteinExistence type="predicted"/>
<feature type="region of interest" description="Disordered" evidence="2">
    <location>
        <begin position="39"/>
        <end position="61"/>
    </location>
</feature>
<evidence type="ECO:0000259" key="3">
    <source>
        <dbReference type="SMART" id="SM00495"/>
    </source>
</evidence>
<dbReference type="GO" id="GO:0004553">
    <property type="term" value="F:hydrolase activity, hydrolyzing O-glycosyl compounds"/>
    <property type="evidence" value="ECO:0007669"/>
    <property type="project" value="InterPro"/>
</dbReference>
<name>A0A514DKD7_9CAUD</name>
<dbReference type="CDD" id="cd12214">
    <property type="entry name" value="ChiA1_BD"/>
    <property type="match status" value="1"/>
</dbReference>
<dbReference type="SMART" id="SM00495">
    <property type="entry name" value="ChtBD3"/>
    <property type="match status" value="1"/>
</dbReference>
<dbReference type="KEGG" id="vg:55619474"/>
<reference evidence="4 5" key="1">
    <citation type="submission" date="2019-05" db="EMBL/GenBank/DDBJ databases">
        <authorList>
            <person name="Albert R.M."/>
            <person name="Nur A.I."/>
            <person name="Ayala A."/>
            <person name="Bradley M.S."/>
            <person name="Burch R.E."/>
            <person name="Chen M."/>
            <person name="Dulaney A."/>
            <person name="Kakulamarri P.S."/>
            <person name="Kelly K.U."/>
            <person name="Maynor S.D."/>
            <person name="Perritt S.E."/>
            <person name="Praveen H."/>
            <person name="Slemons D.M."/>
            <person name="Snidow C.R."/>
            <person name="Thalluri S."/>
            <person name="Vyawahare A.K."/>
            <person name="Williams M.R."/>
            <person name="Monti D.L."/>
            <person name="Garlena R.A."/>
            <person name="Russell D.A."/>
            <person name="Pope W.H."/>
            <person name="Jacobs-Sera D."/>
            <person name="Hatfull G.F."/>
        </authorList>
    </citation>
    <scope>NUCLEOTIDE SEQUENCE [LARGE SCALE GENOMIC DNA]</scope>
</reference>
<feature type="domain" description="Chitin-binding type-3" evidence="3">
    <location>
        <begin position="136"/>
        <end position="182"/>
    </location>
</feature>
<dbReference type="GO" id="GO:0005576">
    <property type="term" value="C:extracellular region"/>
    <property type="evidence" value="ECO:0007669"/>
    <property type="project" value="InterPro"/>
</dbReference>
<gene>
    <name evidence="4" type="primary">20</name>
    <name evidence="4" type="ORF">SEA_ADELAIDE_20</name>
</gene>
<sequence>MPDIDLQALSDEEFLALRRAVFDEKERRDAAPAVEEALDAAAQEYHAANPPATTDDGTPVWRQPVGAFDAWPVGAVVAHAGRRWRNALPKVNVWEPGADGPVPTWEDITPPPVDDPDDPGDSGQTPPIDSDPEPEVPAWAPGVAYITGEVVTHDGATYRVVQAHTSQTGWEPPAVPALWSVA</sequence>
<dbReference type="Pfam" id="PF02839">
    <property type="entry name" value="CBM_5_12"/>
    <property type="match status" value="1"/>
</dbReference>
<evidence type="ECO:0000256" key="1">
    <source>
        <dbReference type="ARBA" id="ARBA00022801"/>
    </source>
</evidence>
<dbReference type="SUPFAM" id="SSF51055">
    <property type="entry name" value="Carbohydrate binding domain"/>
    <property type="match status" value="1"/>
</dbReference>
<dbReference type="GeneID" id="55619474"/>
<dbReference type="RefSeq" id="YP_009849059.1">
    <property type="nucleotide sequence ID" value="NC_048791.1"/>
</dbReference>
<dbReference type="GO" id="GO:0005975">
    <property type="term" value="P:carbohydrate metabolic process"/>
    <property type="evidence" value="ECO:0007669"/>
    <property type="project" value="InterPro"/>
</dbReference>
<dbReference type="EMBL" id="MK977715">
    <property type="protein sequence ID" value="QDH94099.1"/>
    <property type="molecule type" value="Genomic_DNA"/>
</dbReference>
<accession>A0A514DKD7</accession>
<evidence type="ECO:0000313" key="4">
    <source>
        <dbReference type="EMBL" id="QDH94099.1"/>
    </source>
</evidence>
<dbReference type="Gene3D" id="2.10.10.20">
    <property type="entry name" value="Carbohydrate-binding module superfamily 5/12"/>
    <property type="match status" value="1"/>
</dbReference>
<evidence type="ECO:0000256" key="2">
    <source>
        <dbReference type="SAM" id="MobiDB-lite"/>
    </source>
</evidence>
<keyword evidence="5" id="KW-1185">Reference proteome</keyword>